<dbReference type="Proteomes" id="UP000094793">
    <property type="component" value="Chromosome"/>
</dbReference>
<evidence type="ECO:0000313" key="1">
    <source>
        <dbReference type="EMBL" id="AOP52403.1"/>
    </source>
</evidence>
<protein>
    <submittedName>
        <fullName evidence="1">Uncharacterized protein</fullName>
    </submittedName>
</protein>
<dbReference type="KEGG" id="blin:BLSMQ_0689"/>
<sequence length="40" mass="4488">MLQSVEPEVGEFGDFLAWRPDSEYSASILRSAVQGVNFVR</sequence>
<proteinExistence type="predicted"/>
<evidence type="ECO:0000313" key="2">
    <source>
        <dbReference type="Proteomes" id="UP000094793"/>
    </source>
</evidence>
<gene>
    <name evidence="1" type="ORF">BLSMQ_0689</name>
</gene>
<reference evidence="2" key="1">
    <citation type="submission" date="2016-09" db="EMBL/GenBank/DDBJ databases">
        <title>Complete Genome Sequence of Brevibacterium linens SMQ-1335.</title>
        <authorList>
            <person name="de Melo A.G."/>
            <person name="Labrie S.J."/>
            <person name="Dumaresq J."/>
            <person name="Roberts R.J."/>
            <person name="Tremblay D.M."/>
            <person name="Moineau S."/>
        </authorList>
    </citation>
    <scope>NUCLEOTIDE SEQUENCE [LARGE SCALE GENOMIC DNA]</scope>
    <source>
        <strain evidence="2">SMQ-1335</strain>
    </source>
</reference>
<dbReference type="AlphaFoldDB" id="A0A1D7W072"/>
<name>A0A1D7W072_BREAU</name>
<organism evidence="1 2">
    <name type="scientific">Brevibacterium aurantiacum</name>
    <dbReference type="NCBI Taxonomy" id="273384"/>
    <lineage>
        <taxon>Bacteria</taxon>
        <taxon>Bacillati</taxon>
        <taxon>Actinomycetota</taxon>
        <taxon>Actinomycetes</taxon>
        <taxon>Micrococcales</taxon>
        <taxon>Brevibacteriaceae</taxon>
        <taxon>Brevibacterium</taxon>
    </lineage>
</organism>
<dbReference type="EMBL" id="CP017150">
    <property type="protein sequence ID" value="AOP52403.1"/>
    <property type="molecule type" value="Genomic_DNA"/>
</dbReference>
<accession>A0A1D7W072</accession>